<dbReference type="InterPro" id="IPR016181">
    <property type="entry name" value="Acyl_CoA_acyltransferase"/>
</dbReference>
<reference evidence="3" key="1">
    <citation type="journal article" date="2019" name="Int. J. Syst. Evol. Microbiol.">
        <title>The Global Catalogue of Microorganisms (GCM) 10K type strain sequencing project: providing services to taxonomists for standard genome sequencing and annotation.</title>
        <authorList>
            <consortium name="The Broad Institute Genomics Platform"/>
            <consortium name="The Broad Institute Genome Sequencing Center for Infectious Disease"/>
            <person name="Wu L."/>
            <person name="Ma J."/>
        </authorList>
    </citation>
    <scope>NUCLEOTIDE SEQUENCE [LARGE SCALE GENOMIC DNA]</scope>
    <source>
        <strain evidence="3">CGMCC 4.7466</strain>
    </source>
</reference>
<feature type="domain" description="BioF2-like acetyltransferase" evidence="1">
    <location>
        <begin position="198"/>
        <end position="338"/>
    </location>
</feature>
<evidence type="ECO:0000259" key="1">
    <source>
        <dbReference type="Pfam" id="PF13480"/>
    </source>
</evidence>
<name>A0ABV9T2M0_9BACT</name>
<keyword evidence="3" id="KW-1185">Reference proteome</keyword>
<accession>A0ABV9T2M0</accession>
<comment type="caution">
    <text evidence="2">The sequence shown here is derived from an EMBL/GenBank/DDBJ whole genome shotgun (WGS) entry which is preliminary data.</text>
</comment>
<dbReference type="EMBL" id="JBHSJJ010000007">
    <property type="protein sequence ID" value="MFC4872899.1"/>
    <property type="molecule type" value="Genomic_DNA"/>
</dbReference>
<organism evidence="2 3">
    <name type="scientific">Negadavirga shengliensis</name>
    <dbReference type="NCBI Taxonomy" id="1389218"/>
    <lineage>
        <taxon>Bacteria</taxon>
        <taxon>Pseudomonadati</taxon>
        <taxon>Bacteroidota</taxon>
        <taxon>Cytophagia</taxon>
        <taxon>Cytophagales</taxon>
        <taxon>Cyclobacteriaceae</taxon>
        <taxon>Negadavirga</taxon>
    </lineage>
</organism>
<proteinExistence type="predicted"/>
<evidence type="ECO:0000313" key="2">
    <source>
        <dbReference type="EMBL" id="MFC4872899.1"/>
    </source>
</evidence>
<sequence length="558" mass="64936">MNTTTTTSKKKPYSEEIYTSPDSIKIIWGDSAYELLNNKSFQTEWDQLYEDCPWATVFQSSGYSRSWYAAFHREFIPLLLYAYNEEGHLTGLLTLASRHNLQEENRGKIVVAGEYESEYQVWLSRKDNDKFIKEAFVLLLKKFPGFDVLFRFIPDGSILENLLKDPQLKKKLVTQPFQRPIMYTDAPQLPGLLKLTGQYKNKYKRLQKLGKISFVKITSFDDFTNVLPEIMAQFDFRQGAMFNKNQFKESPQKSEFFLRLFREGLLHVTLFKLDEDILASMVGIYGRNWIHLQGINTHSPQYGKHSPGILHFNLLGKLIKNEGMEAFDLTPGLDPYKERWATAHDTVYTLTLTNNRKFYLKRFLRKIIHGGLIKIGLRPMKVELWVEKQIYLIKKRSANGQLRRYWARAKNYPHAFQLPPPAAQATFNIKKNNLDDLLNYKDEKTELTRWEFLETTMKSMTEGKTIYTYATEDTLLASISVGKVIKKNGELTPKKDIPEHSYYLENIHVHPEHKYLAPPFLSAVAHEIYKQQAPSSVYVYLKKEDGGLKPNSKITESK</sequence>
<evidence type="ECO:0000313" key="3">
    <source>
        <dbReference type="Proteomes" id="UP001595818"/>
    </source>
</evidence>
<dbReference type="Pfam" id="PF13480">
    <property type="entry name" value="Acetyltransf_6"/>
    <property type="match status" value="1"/>
</dbReference>
<protein>
    <submittedName>
        <fullName evidence="2">GNAT family N-acetyltransferase</fullName>
    </submittedName>
</protein>
<dbReference type="RefSeq" id="WP_377065478.1">
    <property type="nucleotide sequence ID" value="NZ_JBHSJJ010000007.1"/>
</dbReference>
<dbReference type="Proteomes" id="UP001595818">
    <property type="component" value="Unassembled WGS sequence"/>
</dbReference>
<dbReference type="SUPFAM" id="SSF55729">
    <property type="entry name" value="Acyl-CoA N-acyltransferases (Nat)"/>
    <property type="match status" value="1"/>
</dbReference>
<gene>
    <name evidence="2" type="ORF">ACFPFU_14475</name>
</gene>
<dbReference type="InterPro" id="IPR038740">
    <property type="entry name" value="BioF2-like_GNAT_dom"/>
</dbReference>